<reference evidence="1" key="1">
    <citation type="submission" date="2023-10" db="EMBL/GenBank/DDBJ databases">
        <title>Genome assemblies of two species of porcelain crab, Petrolisthes cinctipes and Petrolisthes manimaculis (Anomura: Porcellanidae).</title>
        <authorList>
            <person name="Angst P."/>
        </authorList>
    </citation>
    <scope>NUCLEOTIDE SEQUENCE</scope>
    <source>
        <strain evidence="1">PB745_01</strain>
        <tissue evidence="1">Gill</tissue>
    </source>
</reference>
<protein>
    <submittedName>
        <fullName evidence="1">Uncharacterized protein</fullName>
    </submittedName>
</protein>
<dbReference type="Proteomes" id="UP001286313">
    <property type="component" value="Unassembled WGS sequence"/>
</dbReference>
<dbReference type="PANTHER" id="PTHR47018:SF3">
    <property type="entry name" value="MYCBP-ASSOCIATED PROTEIN"/>
    <property type="match status" value="1"/>
</dbReference>
<proteinExistence type="predicted"/>
<evidence type="ECO:0000313" key="2">
    <source>
        <dbReference type="Proteomes" id="UP001286313"/>
    </source>
</evidence>
<dbReference type="PANTHER" id="PTHR47018">
    <property type="entry name" value="CXC DOMAIN-CONTAINING PROTEIN-RELATED"/>
    <property type="match status" value="1"/>
</dbReference>
<keyword evidence="2" id="KW-1185">Reference proteome</keyword>
<dbReference type="EMBL" id="JAWQEG010000094">
    <property type="protein sequence ID" value="KAK3894721.1"/>
    <property type="molecule type" value="Genomic_DNA"/>
</dbReference>
<name>A0AAE1GMQ3_PETCI</name>
<accession>A0AAE1GMQ3</accession>
<evidence type="ECO:0000313" key="1">
    <source>
        <dbReference type="EMBL" id="KAK3894721.1"/>
    </source>
</evidence>
<organism evidence="1 2">
    <name type="scientific">Petrolisthes cinctipes</name>
    <name type="common">Flat porcelain crab</name>
    <dbReference type="NCBI Taxonomy" id="88211"/>
    <lineage>
        <taxon>Eukaryota</taxon>
        <taxon>Metazoa</taxon>
        <taxon>Ecdysozoa</taxon>
        <taxon>Arthropoda</taxon>
        <taxon>Crustacea</taxon>
        <taxon>Multicrustacea</taxon>
        <taxon>Malacostraca</taxon>
        <taxon>Eumalacostraca</taxon>
        <taxon>Eucarida</taxon>
        <taxon>Decapoda</taxon>
        <taxon>Pleocyemata</taxon>
        <taxon>Anomura</taxon>
        <taxon>Galatheoidea</taxon>
        <taxon>Porcellanidae</taxon>
        <taxon>Petrolisthes</taxon>
    </lineage>
</organism>
<sequence>MRSLCSKHNLKICPVTFDQPLYQKATEIVAASRDLDRVVVRLGGFHLLLSYLGSIGKIMTGSALEDLWKRVYAKGSVVHMLTGHAFSRAVRAHILTLLALINVLIKSDLESQPDKEHLIRLYQDTVDTGEGAAEIDKDERLQEFQQLLTHHLDQAATQSRTRKLWVQYIHQVLLMLHFIRAERTGNWKLHLHCVQEMIPHFHAAGHLPYAKTARLYLQQMNSIEQVMASKGVQTVHCKGLFHHLPRQ</sequence>
<comment type="caution">
    <text evidence="1">The sequence shown here is derived from an EMBL/GenBank/DDBJ whole genome shotgun (WGS) entry which is preliminary data.</text>
</comment>
<dbReference type="AlphaFoldDB" id="A0AAE1GMQ3"/>
<gene>
    <name evidence="1" type="ORF">Pcinc_001532</name>
</gene>